<dbReference type="SUPFAM" id="SSF52540">
    <property type="entry name" value="P-loop containing nucleoside triphosphate hydrolases"/>
    <property type="match status" value="1"/>
</dbReference>
<dbReference type="InterPro" id="IPR027417">
    <property type="entry name" value="P-loop_NTPase"/>
</dbReference>
<dbReference type="InterPro" id="IPR020591">
    <property type="entry name" value="Chromosome_initiator_DnaA-like"/>
</dbReference>
<dbReference type="PANTHER" id="PTHR30050">
    <property type="entry name" value="CHROMOSOMAL REPLICATION INITIATOR PROTEIN DNAA"/>
    <property type="match status" value="1"/>
</dbReference>
<dbReference type="EMBL" id="JAJEWP010000001">
    <property type="protein sequence ID" value="MCC2615567.1"/>
    <property type="molecule type" value="Genomic_DNA"/>
</dbReference>
<accession>A0ABS8G4Q1</accession>
<dbReference type="PRINTS" id="PR00051">
    <property type="entry name" value="DNAA"/>
</dbReference>
<feature type="domain" description="Chromosomal replication initiator protein DnaA ATPAse" evidence="2">
    <location>
        <begin position="15"/>
        <end position="160"/>
    </location>
</feature>
<evidence type="ECO:0000313" key="5">
    <source>
        <dbReference type="Proteomes" id="UP001520878"/>
    </source>
</evidence>
<dbReference type="RefSeq" id="WP_229157548.1">
    <property type="nucleotide sequence ID" value="NZ_JAJEWP010000001.1"/>
</dbReference>
<dbReference type="Pfam" id="PF22688">
    <property type="entry name" value="Hda_lid"/>
    <property type="match status" value="1"/>
</dbReference>
<gene>
    <name evidence="4" type="primary">hda</name>
    <name evidence="4" type="ORF">LJ739_04865</name>
</gene>
<dbReference type="InterPro" id="IPR017788">
    <property type="entry name" value="Hda"/>
</dbReference>
<evidence type="ECO:0000256" key="1">
    <source>
        <dbReference type="RuleBase" id="RU004227"/>
    </source>
</evidence>
<comment type="caution">
    <text evidence="4">The sequence shown here is derived from an EMBL/GenBank/DDBJ whole genome shotgun (WGS) entry which is preliminary data.</text>
</comment>
<dbReference type="NCBIfam" id="TIGR03420">
    <property type="entry name" value="DnaA_homol_Hda"/>
    <property type="match status" value="1"/>
</dbReference>
<organism evidence="4 5">
    <name type="scientific">Fluctibacter halophilus</name>
    <dbReference type="NCBI Taxonomy" id="226011"/>
    <lineage>
        <taxon>Bacteria</taxon>
        <taxon>Pseudomonadati</taxon>
        <taxon>Pseudomonadota</taxon>
        <taxon>Gammaproteobacteria</taxon>
        <taxon>Alteromonadales</taxon>
        <taxon>Alteromonadaceae</taxon>
        <taxon>Fluctibacter</taxon>
    </lineage>
</organism>
<evidence type="ECO:0000259" key="3">
    <source>
        <dbReference type="Pfam" id="PF22688"/>
    </source>
</evidence>
<name>A0ABS8G4Q1_9ALTE</name>
<dbReference type="PANTHER" id="PTHR30050:SF5">
    <property type="entry name" value="DNAA REGULATORY INACTIVATOR HDA"/>
    <property type="match status" value="1"/>
</dbReference>
<keyword evidence="1" id="KW-0235">DNA replication</keyword>
<dbReference type="InterPro" id="IPR013317">
    <property type="entry name" value="DnaA_dom"/>
</dbReference>
<dbReference type="Gene3D" id="1.10.8.60">
    <property type="match status" value="1"/>
</dbReference>
<feature type="domain" description="Hda lid" evidence="3">
    <location>
        <begin position="169"/>
        <end position="233"/>
    </location>
</feature>
<protein>
    <submittedName>
        <fullName evidence="4">DnaA regulatory inactivator Hda</fullName>
    </submittedName>
</protein>
<evidence type="ECO:0000259" key="2">
    <source>
        <dbReference type="Pfam" id="PF00308"/>
    </source>
</evidence>
<proteinExistence type="inferred from homology"/>
<sequence>MAQQLSLPVQLPDGETFEQFVVGNNQAIVSHLHGLLDGPEQGTHKPITYISGERGRGKSHLLFALCHAAQQQHLNPVYIGLEGFRDMDAGVLDGLEHFGLVCVDDVDAIGDDRDWQVALFDLINRVLEIKTCQIVLCGRQQPNGLTLQLEDLRSRLTWGMGFQLQELSDDEKVDALQCRADARGMMVSADVARFLLAHVKRDMPSLMAVLDTLDDASLQEQRRLTIPFIKRVLAI</sequence>
<dbReference type="Gene3D" id="3.40.50.300">
    <property type="entry name" value="P-loop containing nucleotide triphosphate hydrolases"/>
    <property type="match status" value="1"/>
</dbReference>
<dbReference type="Pfam" id="PF00308">
    <property type="entry name" value="Bac_DnaA"/>
    <property type="match status" value="1"/>
</dbReference>
<keyword evidence="5" id="KW-1185">Reference proteome</keyword>
<reference evidence="4 5" key="1">
    <citation type="submission" date="2021-10" db="EMBL/GenBank/DDBJ databases">
        <title>Draft genome of Aestuariibacter halophilus JC2043.</title>
        <authorList>
            <person name="Emsley S.A."/>
            <person name="Pfannmuller K.M."/>
            <person name="Ushijima B."/>
            <person name="Saw J.H."/>
            <person name="Videau P."/>
        </authorList>
    </citation>
    <scope>NUCLEOTIDE SEQUENCE [LARGE SCALE GENOMIC DNA]</scope>
    <source>
        <strain evidence="4 5">JC2043</strain>
    </source>
</reference>
<dbReference type="Proteomes" id="UP001520878">
    <property type="component" value="Unassembled WGS sequence"/>
</dbReference>
<comment type="similarity">
    <text evidence="1">Belongs to the DnaA family.</text>
</comment>
<evidence type="ECO:0000313" key="4">
    <source>
        <dbReference type="EMBL" id="MCC2615567.1"/>
    </source>
</evidence>
<dbReference type="InterPro" id="IPR055199">
    <property type="entry name" value="Hda_lid"/>
</dbReference>